<protein>
    <submittedName>
        <fullName evidence="2">Lipopolysaccharide biosynthesis protein</fullName>
    </submittedName>
</protein>
<evidence type="ECO:0000256" key="1">
    <source>
        <dbReference type="SAM" id="Phobius"/>
    </source>
</evidence>
<keyword evidence="3" id="KW-1185">Reference proteome</keyword>
<dbReference type="PATRIC" id="fig|1423807.3.peg.762"/>
<dbReference type="EMBL" id="AZGF01000002">
    <property type="protein sequence ID" value="KRM13277.1"/>
    <property type="molecule type" value="Genomic_DNA"/>
</dbReference>
<sequence length="194" mass="21279">MLVFGLLFGGYAKHKQSTEYTAKREITIYHNYTDKKALENTDNGSTSLASDMQMMETYAKVSDDTSIAKQAKKIIKKNYGYKMSASDIKSMLDITSDPQTVVLNVSAKSGSSDKAVAVANSTAIAIKDRLPKMLNDVGTINVMSAANKDTTHSTTGPSAKKYGLLGIAIGFLAAFIWIFWRETIKLDNDNEKEK</sequence>
<accession>A0A0R1W6T1</accession>
<evidence type="ECO:0000313" key="2">
    <source>
        <dbReference type="EMBL" id="KRM13277.1"/>
    </source>
</evidence>
<keyword evidence="1" id="KW-1133">Transmembrane helix</keyword>
<gene>
    <name evidence="2" type="ORF">FD16_GL000751</name>
</gene>
<dbReference type="STRING" id="1423807.FD16_GL000751"/>
<evidence type="ECO:0000313" key="3">
    <source>
        <dbReference type="Proteomes" id="UP000051820"/>
    </source>
</evidence>
<dbReference type="eggNOG" id="COG3944">
    <property type="taxonomic scope" value="Bacteria"/>
</dbReference>
<keyword evidence="1" id="KW-0472">Membrane</keyword>
<name>A0A0R1W6T1_9LACO</name>
<dbReference type="AlphaFoldDB" id="A0A0R1W6T1"/>
<keyword evidence="1" id="KW-0812">Transmembrane</keyword>
<proteinExistence type="predicted"/>
<organism evidence="2 3">
    <name type="scientific">Paucilactobacillus suebicus DSM 5007 = KCTC 3549</name>
    <dbReference type="NCBI Taxonomy" id="1423807"/>
    <lineage>
        <taxon>Bacteria</taxon>
        <taxon>Bacillati</taxon>
        <taxon>Bacillota</taxon>
        <taxon>Bacilli</taxon>
        <taxon>Lactobacillales</taxon>
        <taxon>Lactobacillaceae</taxon>
        <taxon>Paucilactobacillus</taxon>
    </lineage>
</organism>
<feature type="transmembrane region" description="Helical" evidence="1">
    <location>
        <begin position="162"/>
        <end position="180"/>
    </location>
</feature>
<dbReference type="Proteomes" id="UP000051820">
    <property type="component" value="Unassembled WGS sequence"/>
</dbReference>
<reference evidence="2 3" key="1">
    <citation type="journal article" date="2015" name="Genome Announc.">
        <title>Expanding the biotechnology potential of lactobacilli through comparative genomics of 213 strains and associated genera.</title>
        <authorList>
            <person name="Sun Z."/>
            <person name="Harris H.M."/>
            <person name="McCann A."/>
            <person name="Guo C."/>
            <person name="Argimon S."/>
            <person name="Zhang W."/>
            <person name="Yang X."/>
            <person name="Jeffery I.B."/>
            <person name="Cooney J.C."/>
            <person name="Kagawa T.F."/>
            <person name="Liu W."/>
            <person name="Song Y."/>
            <person name="Salvetti E."/>
            <person name="Wrobel A."/>
            <person name="Rasinkangas P."/>
            <person name="Parkhill J."/>
            <person name="Rea M.C."/>
            <person name="O'Sullivan O."/>
            <person name="Ritari J."/>
            <person name="Douillard F.P."/>
            <person name="Paul Ross R."/>
            <person name="Yang R."/>
            <person name="Briner A.E."/>
            <person name="Felis G.E."/>
            <person name="de Vos W.M."/>
            <person name="Barrangou R."/>
            <person name="Klaenhammer T.R."/>
            <person name="Caufield P.W."/>
            <person name="Cui Y."/>
            <person name="Zhang H."/>
            <person name="O'Toole P.W."/>
        </authorList>
    </citation>
    <scope>NUCLEOTIDE SEQUENCE [LARGE SCALE GENOMIC DNA]</scope>
    <source>
        <strain evidence="2 3">DSM 5007</strain>
    </source>
</reference>
<comment type="caution">
    <text evidence="2">The sequence shown here is derived from an EMBL/GenBank/DDBJ whole genome shotgun (WGS) entry which is preliminary data.</text>
</comment>